<dbReference type="PANTHER" id="PTHR45953">
    <property type="entry name" value="IDURONATE 2-SULFATASE"/>
    <property type="match status" value="1"/>
</dbReference>
<dbReference type="Pfam" id="PF00884">
    <property type="entry name" value="Sulfatase"/>
    <property type="match status" value="1"/>
</dbReference>
<evidence type="ECO:0000256" key="1">
    <source>
        <dbReference type="ARBA" id="ARBA00022723"/>
    </source>
</evidence>
<dbReference type="RefSeq" id="WP_146531278.1">
    <property type="nucleotide sequence ID" value="NZ_SJPV01000021.1"/>
</dbReference>
<dbReference type="AlphaFoldDB" id="A0A5C6D4V2"/>
<feature type="domain" description="Sulfatase N-terminal" evidence="4">
    <location>
        <begin position="24"/>
        <end position="90"/>
    </location>
</feature>
<evidence type="ECO:0000259" key="4">
    <source>
        <dbReference type="Pfam" id="PF00884"/>
    </source>
</evidence>
<organism evidence="5 6">
    <name type="scientific">Novipirellula artificiosorum</name>
    <dbReference type="NCBI Taxonomy" id="2528016"/>
    <lineage>
        <taxon>Bacteria</taxon>
        <taxon>Pseudomonadati</taxon>
        <taxon>Planctomycetota</taxon>
        <taxon>Planctomycetia</taxon>
        <taxon>Pirellulales</taxon>
        <taxon>Pirellulaceae</taxon>
        <taxon>Novipirellula</taxon>
    </lineage>
</organism>
<dbReference type="EMBL" id="SJPV01000021">
    <property type="protein sequence ID" value="TWU30697.1"/>
    <property type="molecule type" value="Genomic_DNA"/>
</dbReference>
<evidence type="ECO:0000313" key="5">
    <source>
        <dbReference type="EMBL" id="TWU30697.1"/>
    </source>
</evidence>
<feature type="signal peptide" evidence="3">
    <location>
        <begin position="1"/>
        <end position="20"/>
    </location>
</feature>
<comment type="caution">
    <text evidence="5">The sequence shown here is derived from an EMBL/GenBank/DDBJ whole genome shotgun (WGS) entry which is preliminary data.</text>
</comment>
<dbReference type="EC" id="3.1.6.1" evidence="5"/>
<dbReference type="InterPro" id="IPR000917">
    <property type="entry name" value="Sulfatase_N"/>
</dbReference>
<reference evidence="5 6" key="1">
    <citation type="submission" date="2019-02" db="EMBL/GenBank/DDBJ databases">
        <title>Deep-cultivation of Planctomycetes and their phenomic and genomic characterization uncovers novel biology.</title>
        <authorList>
            <person name="Wiegand S."/>
            <person name="Jogler M."/>
            <person name="Boedeker C."/>
            <person name="Pinto D."/>
            <person name="Vollmers J."/>
            <person name="Rivas-Marin E."/>
            <person name="Kohn T."/>
            <person name="Peeters S.H."/>
            <person name="Heuer A."/>
            <person name="Rast P."/>
            <person name="Oberbeckmann S."/>
            <person name="Bunk B."/>
            <person name="Jeske O."/>
            <person name="Meyerdierks A."/>
            <person name="Storesund J.E."/>
            <person name="Kallscheuer N."/>
            <person name="Luecker S."/>
            <person name="Lage O.M."/>
            <person name="Pohl T."/>
            <person name="Merkel B.J."/>
            <person name="Hornburger P."/>
            <person name="Mueller R.-W."/>
            <person name="Bruemmer F."/>
            <person name="Labrenz M."/>
            <person name="Spormann A.M."/>
            <person name="Op Den Camp H."/>
            <person name="Overmann J."/>
            <person name="Amann R."/>
            <person name="Jetten M.S.M."/>
            <person name="Mascher T."/>
            <person name="Medema M.H."/>
            <person name="Devos D.P."/>
            <person name="Kaster A.-K."/>
            <person name="Ovreas L."/>
            <person name="Rohde M."/>
            <person name="Galperin M.Y."/>
            <person name="Jogler C."/>
        </authorList>
    </citation>
    <scope>NUCLEOTIDE SEQUENCE [LARGE SCALE GENOMIC DNA]</scope>
    <source>
        <strain evidence="5 6">Poly41</strain>
    </source>
</reference>
<dbReference type="GO" id="GO:0005737">
    <property type="term" value="C:cytoplasm"/>
    <property type="evidence" value="ECO:0007669"/>
    <property type="project" value="TreeGrafter"/>
</dbReference>
<keyword evidence="2 5" id="KW-0378">Hydrolase</keyword>
<dbReference type="PANTHER" id="PTHR45953:SF1">
    <property type="entry name" value="IDURONATE 2-SULFATASE"/>
    <property type="match status" value="1"/>
</dbReference>
<dbReference type="Gene3D" id="3.40.720.10">
    <property type="entry name" value="Alkaline Phosphatase, subunit A"/>
    <property type="match status" value="2"/>
</dbReference>
<proteinExistence type="predicted"/>
<accession>A0A5C6D4V2</accession>
<dbReference type="InterPro" id="IPR017850">
    <property type="entry name" value="Alkaline_phosphatase_core_sf"/>
</dbReference>
<dbReference type="OrthoDB" id="291352at2"/>
<evidence type="ECO:0000256" key="3">
    <source>
        <dbReference type="SAM" id="SignalP"/>
    </source>
</evidence>
<dbReference type="GO" id="GO:0004065">
    <property type="term" value="F:arylsulfatase activity"/>
    <property type="evidence" value="ECO:0007669"/>
    <property type="project" value="UniProtKB-EC"/>
</dbReference>
<dbReference type="GO" id="GO:0046872">
    <property type="term" value="F:metal ion binding"/>
    <property type="evidence" value="ECO:0007669"/>
    <property type="project" value="UniProtKB-KW"/>
</dbReference>
<dbReference type="Proteomes" id="UP000319143">
    <property type="component" value="Unassembled WGS sequence"/>
</dbReference>
<name>A0A5C6D4V2_9BACT</name>
<evidence type="ECO:0000256" key="2">
    <source>
        <dbReference type="ARBA" id="ARBA00022801"/>
    </source>
</evidence>
<keyword evidence="3" id="KW-0732">Signal</keyword>
<dbReference type="SUPFAM" id="SSF53649">
    <property type="entry name" value="Alkaline phosphatase-like"/>
    <property type="match status" value="2"/>
</dbReference>
<evidence type="ECO:0000313" key="6">
    <source>
        <dbReference type="Proteomes" id="UP000319143"/>
    </source>
</evidence>
<keyword evidence="6" id="KW-1185">Reference proteome</keyword>
<protein>
    <submittedName>
        <fullName evidence="5">Arylsulfatase</fullName>
        <ecNumber evidence="5">3.1.6.1</ecNumber>
    </submittedName>
</protein>
<keyword evidence="1" id="KW-0479">Metal-binding</keyword>
<feature type="chain" id="PRO_5022783968" evidence="3">
    <location>
        <begin position="21"/>
        <end position="163"/>
    </location>
</feature>
<sequence length="163" mass="18239" precursor="true">MIQQLSALAIFLCLVSNSFASDRPNVLLIMADDFRDYGGAFTKAVVKTPNLDRLRSRGTTFERAYVQYPVCNPSRCSMMSGLRADPTASIKDAAFTLLTRSPKLHAQSIRTAGWRFTLWSDGQTELYNHDTDPEELKDASSHHADVVADLKARINSLPRFRAE</sequence>
<gene>
    <name evidence="5" type="ORF">Poly41_66020</name>
</gene>